<dbReference type="PANTHER" id="PTHR43792">
    <property type="entry name" value="GNAT FAMILY, PUTATIVE (AFU_ORTHOLOGUE AFUA_3G00765)-RELATED-RELATED"/>
    <property type="match status" value="1"/>
</dbReference>
<sequence>MFVEIREWNEEDAFALHSLSKHPYLSKERLFRYFYPDTFLNAMSTIYFYQNADPKRFLYRAVIVDGNVAGFISAQVKNEHSAELSYWLGVKYWRKGIMSKAVSLLCKEAFDKLPVFCIYAMVDQKNIASQKVLEHNGFQKEKIEHLFIYRKYK</sequence>
<gene>
    <name evidence="2" type="ORF">H9Q80_14820</name>
</gene>
<dbReference type="PROSITE" id="PS51186">
    <property type="entry name" value="GNAT"/>
    <property type="match status" value="1"/>
</dbReference>
<dbReference type="InterPro" id="IPR016181">
    <property type="entry name" value="Acyl_CoA_acyltransferase"/>
</dbReference>
<dbReference type="Pfam" id="PF13302">
    <property type="entry name" value="Acetyltransf_3"/>
    <property type="match status" value="1"/>
</dbReference>
<keyword evidence="3" id="KW-1185">Reference proteome</keyword>
<evidence type="ECO:0000313" key="3">
    <source>
        <dbReference type="Proteomes" id="UP000515856"/>
    </source>
</evidence>
<protein>
    <submittedName>
        <fullName evidence="2">GNAT family N-acetyltransferase</fullName>
    </submittedName>
</protein>
<organism evidence="2 3">
    <name type="scientific">[Eubacterium] hominis</name>
    <dbReference type="NCBI Taxonomy" id="2764325"/>
    <lineage>
        <taxon>Bacteria</taxon>
        <taxon>Bacillati</taxon>
        <taxon>Bacillota</taxon>
        <taxon>Erysipelotrichia</taxon>
        <taxon>Erysipelotrichales</taxon>
        <taxon>Erysipelotrichaceae</taxon>
        <taxon>Amedibacillus</taxon>
    </lineage>
</organism>
<dbReference type="Proteomes" id="UP000515856">
    <property type="component" value="Chromosome"/>
</dbReference>
<dbReference type="EMBL" id="CP060636">
    <property type="protein sequence ID" value="QNM11508.1"/>
    <property type="molecule type" value="Genomic_DNA"/>
</dbReference>
<keyword evidence="2" id="KW-0808">Transferase</keyword>
<dbReference type="RefSeq" id="WP_117454071.1">
    <property type="nucleotide sequence ID" value="NZ_CP060636.1"/>
</dbReference>
<dbReference type="KEGG" id="ehn:H9Q80_14820"/>
<dbReference type="Gene3D" id="3.40.630.30">
    <property type="match status" value="1"/>
</dbReference>
<accession>A0A7G9GL26</accession>
<name>A0A7G9GL26_9FIRM</name>
<dbReference type="GO" id="GO:0016747">
    <property type="term" value="F:acyltransferase activity, transferring groups other than amino-acyl groups"/>
    <property type="evidence" value="ECO:0007669"/>
    <property type="project" value="InterPro"/>
</dbReference>
<feature type="domain" description="N-acetyltransferase" evidence="1">
    <location>
        <begin position="3"/>
        <end position="153"/>
    </location>
</feature>
<evidence type="ECO:0000313" key="2">
    <source>
        <dbReference type="EMBL" id="QNM11508.1"/>
    </source>
</evidence>
<dbReference type="SUPFAM" id="SSF55729">
    <property type="entry name" value="Acyl-CoA N-acyltransferases (Nat)"/>
    <property type="match status" value="1"/>
</dbReference>
<reference evidence="2 3" key="1">
    <citation type="submission" date="2020-08" db="EMBL/GenBank/DDBJ databases">
        <authorList>
            <person name="Liu C."/>
            <person name="Sun Q."/>
        </authorList>
    </citation>
    <scope>NUCLEOTIDE SEQUENCE [LARGE SCALE GENOMIC DNA]</scope>
    <source>
        <strain evidence="2 3">NSJ-61</strain>
    </source>
</reference>
<dbReference type="InterPro" id="IPR051531">
    <property type="entry name" value="N-acetyltransferase"/>
</dbReference>
<dbReference type="InterPro" id="IPR000182">
    <property type="entry name" value="GNAT_dom"/>
</dbReference>
<proteinExistence type="predicted"/>
<dbReference type="AlphaFoldDB" id="A0A7G9GL26"/>
<evidence type="ECO:0000259" key="1">
    <source>
        <dbReference type="PROSITE" id="PS51186"/>
    </source>
</evidence>